<dbReference type="Gene3D" id="3.40.50.980">
    <property type="match status" value="2"/>
</dbReference>
<name>A0A1H7CMS0_9ACTN</name>
<evidence type="ECO:0000256" key="2">
    <source>
        <dbReference type="ARBA" id="ARBA00006432"/>
    </source>
</evidence>
<dbReference type="OrthoDB" id="2472181at2"/>
<dbReference type="PROSITE" id="PS00455">
    <property type="entry name" value="AMP_BINDING"/>
    <property type="match status" value="1"/>
</dbReference>
<dbReference type="InterPro" id="IPR045851">
    <property type="entry name" value="AMP-bd_C_sf"/>
</dbReference>
<dbReference type="Pfam" id="PF00668">
    <property type="entry name" value="Condensation"/>
    <property type="match status" value="1"/>
</dbReference>
<dbReference type="InterPro" id="IPR010071">
    <property type="entry name" value="AA_adenyl_dom"/>
</dbReference>
<proteinExistence type="inferred from homology"/>
<feature type="domain" description="Carrier" evidence="6">
    <location>
        <begin position="229"/>
        <end position="304"/>
    </location>
</feature>
<dbReference type="InterPro" id="IPR009081">
    <property type="entry name" value="PP-bd_ACP"/>
</dbReference>
<keyword evidence="3" id="KW-0596">Phosphopantetheine</keyword>
<dbReference type="SUPFAM" id="SSF47336">
    <property type="entry name" value="ACP-like"/>
    <property type="match status" value="2"/>
</dbReference>
<dbReference type="Pfam" id="PF13193">
    <property type="entry name" value="AMP-binding_C"/>
    <property type="match status" value="1"/>
</dbReference>
<keyword evidence="8" id="KW-1185">Reference proteome</keyword>
<protein>
    <submittedName>
        <fullName evidence="7">Amino acid adenylation domain-containing protein</fullName>
    </submittedName>
</protein>
<evidence type="ECO:0000313" key="7">
    <source>
        <dbReference type="EMBL" id="SEJ90939.1"/>
    </source>
</evidence>
<keyword evidence="4" id="KW-0597">Phosphoprotein</keyword>
<dbReference type="CDD" id="cd19531">
    <property type="entry name" value="LCL_NRPS-like"/>
    <property type="match status" value="1"/>
</dbReference>
<dbReference type="FunFam" id="1.10.1200.10:FF:000005">
    <property type="entry name" value="Nonribosomal peptide synthetase 1"/>
    <property type="match status" value="2"/>
</dbReference>
<dbReference type="EMBL" id="FNYV01000010">
    <property type="protein sequence ID" value="SEJ90939.1"/>
    <property type="molecule type" value="Genomic_DNA"/>
</dbReference>
<dbReference type="FunFam" id="3.30.300.30:FF:000010">
    <property type="entry name" value="Enterobactin synthetase component F"/>
    <property type="match status" value="1"/>
</dbReference>
<dbReference type="NCBIfam" id="TIGR01733">
    <property type="entry name" value="AA-adenyl-dom"/>
    <property type="match status" value="1"/>
</dbReference>
<dbReference type="InterPro" id="IPR025110">
    <property type="entry name" value="AMP-bd_C"/>
</dbReference>
<feature type="compositionally biased region" description="Basic and acidic residues" evidence="5">
    <location>
        <begin position="1255"/>
        <end position="1268"/>
    </location>
</feature>
<evidence type="ECO:0000313" key="8">
    <source>
        <dbReference type="Proteomes" id="UP000198707"/>
    </source>
</evidence>
<dbReference type="InterPro" id="IPR006162">
    <property type="entry name" value="Ppantetheine_attach_site"/>
</dbReference>
<dbReference type="GO" id="GO:0003824">
    <property type="term" value="F:catalytic activity"/>
    <property type="evidence" value="ECO:0007669"/>
    <property type="project" value="InterPro"/>
</dbReference>
<dbReference type="GO" id="GO:0044550">
    <property type="term" value="P:secondary metabolite biosynthetic process"/>
    <property type="evidence" value="ECO:0007669"/>
    <property type="project" value="TreeGrafter"/>
</dbReference>
<dbReference type="PROSITE" id="PS50075">
    <property type="entry name" value="CARRIER"/>
    <property type="match status" value="2"/>
</dbReference>
<evidence type="ECO:0000256" key="5">
    <source>
        <dbReference type="SAM" id="MobiDB-lite"/>
    </source>
</evidence>
<evidence type="ECO:0000256" key="3">
    <source>
        <dbReference type="ARBA" id="ARBA00022450"/>
    </source>
</evidence>
<dbReference type="Gene3D" id="1.10.1200.10">
    <property type="entry name" value="ACP-like"/>
    <property type="match status" value="1"/>
</dbReference>
<dbReference type="SMART" id="SM00823">
    <property type="entry name" value="PKS_PP"/>
    <property type="match status" value="2"/>
</dbReference>
<dbReference type="InterPro" id="IPR029058">
    <property type="entry name" value="AB_hydrolase_fold"/>
</dbReference>
<dbReference type="PANTHER" id="PTHR45527:SF1">
    <property type="entry name" value="FATTY ACID SYNTHASE"/>
    <property type="match status" value="1"/>
</dbReference>
<dbReference type="SUPFAM" id="SSF52777">
    <property type="entry name" value="CoA-dependent acyltransferases"/>
    <property type="match status" value="3"/>
</dbReference>
<comment type="similarity">
    <text evidence="2">Belongs to the ATP-dependent AMP-binding enzyme family.</text>
</comment>
<accession>A0A1H7CMS0</accession>
<dbReference type="FunFam" id="3.40.50.980:FF:000001">
    <property type="entry name" value="Non-ribosomal peptide synthetase"/>
    <property type="match status" value="1"/>
</dbReference>
<dbReference type="GO" id="GO:0031177">
    <property type="term" value="F:phosphopantetheine binding"/>
    <property type="evidence" value="ECO:0007669"/>
    <property type="project" value="InterPro"/>
</dbReference>
<dbReference type="PROSITE" id="PS00012">
    <property type="entry name" value="PHOSPHOPANTETHEINE"/>
    <property type="match status" value="2"/>
</dbReference>
<dbReference type="Pfam" id="PF00550">
    <property type="entry name" value="PP-binding"/>
    <property type="match status" value="2"/>
</dbReference>
<gene>
    <name evidence="7" type="ORF">SAMN05443287_11010</name>
</gene>
<evidence type="ECO:0000256" key="4">
    <source>
        <dbReference type="ARBA" id="ARBA00022553"/>
    </source>
</evidence>
<feature type="domain" description="Carrier" evidence="6">
    <location>
        <begin position="1277"/>
        <end position="1352"/>
    </location>
</feature>
<dbReference type="STRING" id="1144548.SAMN05443287_11010"/>
<dbReference type="InterPro" id="IPR023213">
    <property type="entry name" value="CAT-like_dom_sf"/>
</dbReference>
<dbReference type="GO" id="GO:0008610">
    <property type="term" value="P:lipid biosynthetic process"/>
    <property type="evidence" value="ECO:0007669"/>
    <property type="project" value="UniProtKB-ARBA"/>
</dbReference>
<dbReference type="RefSeq" id="WP_092382084.1">
    <property type="nucleotide sequence ID" value="NZ_FNYV01000010.1"/>
</dbReference>
<dbReference type="Gene3D" id="2.30.38.10">
    <property type="entry name" value="Luciferase, Domain 3"/>
    <property type="match status" value="1"/>
</dbReference>
<organism evidence="7 8">
    <name type="scientific">Micromonospora phaseoli</name>
    <dbReference type="NCBI Taxonomy" id="1144548"/>
    <lineage>
        <taxon>Bacteria</taxon>
        <taxon>Bacillati</taxon>
        <taxon>Actinomycetota</taxon>
        <taxon>Actinomycetes</taxon>
        <taxon>Micromonosporales</taxon>
        <taxon>Micromonosporaceae</taxon>
        <taxon>Micromonospora</taxon>
    </lineage>
</organism>
<dbReference type="GO" id="GO:0043041">
    <property type="term" value="P:amino acid activation for nonribosomal peptide biosynthetic process"/>
    <property type="evidence" value="ECO:0007669"/>
    <property type="project" value="TreeGrafter"/>
</dbReference>
<dbReference type="InterPro" id="IPR001242">
    <property type="entry name" value="Condensation_dom"/>
</dbReference>
<dbReference type="PANTHER" id="PTHR45527">
    <property type="entry name" value="NONRIBOSOMAL PEPTIDE SYNTHETASE"/>
    <property type="match status" value="1"/>
</dbReference>
<dbReference type="Gene3D" id="3.30.300.30">
    <property type="match status" value="1"/>
</dbReference>
<dbReference type="InterPro" id="IPR036736">
    <property type="entry name" value="ACP-like_sf"/>
</dbReference>
<dbReference type="GO" id="GO:0005737">
    <property type="term" value="C:cytoplasm"/>
    <property type="evidence" value="ECO:0007669"/>
    <property type="project" value="TreeGrafter"/>
</dbReference>
<dbReference type="InterPro" id="IPR020806">
    <property type="entry name" value="PKS_PP-bd"/>
</dbReference>
<comment type="cofactor">
    <cofactor evidence="1">
        <name>pantetheine 4'-phosphate</name>
        <dbReference type="ChEBI" id="CHEBI:47942"/>
    </cofactor>
</comment>
<evidence type="ECO:0000259" key="6">
    <source>
        <dbReference type="PROSITE" id="PS50075"/>
    </source>
</evidence>
<dbReference type="Pfam" id="PF00501">
    <property type="entry name" value="AMP-binding"/>
    <property type="match status" value="1"/>
</dbReference>
<dbReference type="Gene3D" id="3.30.559.30">
    <property type="entry name" value="Nonribosomal peptide synthetase, condensation domain"/>
    <property type="match status" value="2"/>
</dbReference>
<dbReference type="InterPro" id="IPR020845">
    <property type="entry name" value="AMP-binding_CS"/>
</dbReference>
<dbReference type="SUPFAM" id="SSF56801">
    <property type="entry name" value="Acetyl-CoA synthetase-like"/>
    <property type="match status" value="1"/>
</dbReference>
<dbReference type="InterPro" id="IPR000873">
    <property type="entry name" value="AMP-dep_synth/lig_dom"/>
</dbReference>
<feature type="region of interest" description="Disordered" evidence="5">
    <location>
        <begin position="1255"/>
        <end position="1278"/>
    </location>
</feature>
<dbReference type="Gene3D" id="3.40.50.1820">
    <property type="entry name" value="alpha/beta hydrolase"/>
    <property type="match status" value="1"/>
</dbReference>
<reference evidence="8" key="1">
    <citation type="submission" date="2016-10" db="EMBL/GenBank/DDBJ databases">
        <authorList>
            <person name="Varghese N."/>
            <person name="Submissions S."/>
        </authorList>
    </citation>
    <scope>NUCLEOTIDE SEQUENCE [LARGE SCALE GENOMIC DNA]</scope>
    <source>
        <strain evidence="8">CGMCC 4.7038</strain>
    </source>
</reference>
<dbReference type="CDD" id="cd12117">
    <property type="entry name" value="A_NRPS_Srf_like"/>
    <property type="match status" value="1"/>
</dbReference>
<evidence type="ECO:0000256" key="1">
    <source>
        <dbReference type="ARBA" id="ARBA00001957"/>
    </source>
</evidence>
<dbReference type="Proteomes" id="UP000198707">
    <property type="component" value="Unassembled WGS sequence"/>
</dbReference>
<dbReference type="Gene3D" id="3.30.559.10">
    <property type="entry name" value="Chloramphenicol acetyltransferase-like domain"/>
    <property type="match status" value="1"/>
</dbReference>
<sequence length="1381" mass="145888">MTVEVSPAAQRVATTLAADDEVLPGLSFRRAEVSRQLDVTEADLTALAREGGTTPAAVLAAAVQALVAGDRGSTSATTVVVGVIVVDAEHGAALRAVRCPVEPGLPLRRMVERAATALPAARPASDGEVRIAVVPLGALGGGLGSRDVTDLGHEIVWCDATLEITAHDGRLVVRCEHDEDRYAAVSIATHLRRLDDILADLVAGTGELPGAGAPVETDAEPVSAGASVEPATAAERLVATIWADILQLDRVGADDNFFALGGHSLLAAKVIARVTAERGVALTVDQLFDHPVLSDFAALVDAGEPAVTLPALTARDGEDPVVSFGQERLWYLDRWRQGSALYNVPVLVRLTGRVEEQRLRAATQAVVDAHAVLRTRLETVNGRPVARLADTVEIDWTVEDARAAGEPAGRRLVRAGVCRPFDLATAPLLRAGLVRVADREWLFWVSIHHAACDGWSLDILLAEIFAGYPTGQPVDRPATGLSYADYAAWQRSVLTPEVIADGVAWWRERLAGAPTLLALPADRRRPAVASHAGRTLRHRLPASTVSALRATAKGRSVTVFDLLVSAYLLLVRRWSGRTDVVVATPAAGRPLPELDNLVGFFVNTVVLRADLSGAPTFAELVARVRGVSAAAQAHQQIPFESLVDALDPERDQGRAPLAQVAFGMNQHARGRWESGGVVAELDSVDTGTAKFDLTLSVVDTGGPDMGVEVEYATDLFDASTVDRFAAQWLVLLDRLLADPDVAVTSVSALPAQEERLLLGWAGQARAYPADQPVDALVARWAGLSPGAVAVVDGDVSVSYGSLVARADALAVRLVGLGVGRGSLVGLSCRRSVDLVVGMLGVLRAGGAYLPLDPDYPVQRLEFMLADTDVRVVVGHRDLLDQLPLTGREAVDITDVAPRPTDQPALPAPGTLGEDAASLIYTSGSTGTPKGAVVPHRGIIRLVCDTDYVQPEELRVVGQVSNASFDPLLFEVWGPLLNGGRVVVVPTDVALSPPRFVELLRREQVTAVAIVTALFNSTVNEIPDAFSTLRQVYVGGERINLGSVGAAVAAGGAQINNIYGPTEVTSISTCNPLPAVPASTGAIGSAITNTTTYVVDERGCLVGVGVPGELLLGGPGVAWGYWNRPGLTADRFVPDGFSDVPGARLYRTGDVVSWRSDGSLEFVGRVDHQVKVRGFRVELGEVESVLVAHPAVASGVVVAWRPGGGPVRLVGYVEPVAEASVTAAQLRDFMTERLPEYMVPASFVVMGSLPLNPNGKIDRAALPEPDPDRPSASGDHVAPRDAVEREVAAVWADILGIERVGVGDNFFALGGHSLQAVQVAFRIRTTFGVDLELRRILEAPYVEDLAKAINEALGEQGNLLAEALGDVESMSDEDVRALLANS</sequence>